<dbReference type="Gene3D" id="3.50.50.60">
    <property type="entry name" value="FAD/NAD(P)-binding domain"/>
    <property type="match status" value="1"/>
</dbReference>
<dbReference type="Pfam" id="PF13454">
    <property type="entry name" value="NAD_binding_9"/>
    <property type="match status" value="1"/>
</dbReference>
<sequence length="501" mass="53451">MPSTIRIGVVGGGAAAVCLLDALSQATPVPAVVTVFDDSPTLWRGRAYQPDATAVRVNAPPDDMSIRAGDPHHFERWFAERGLAGEAVDAETADPWSGVRFVPRATYGDYLEQSARTALRVLLDRDCEVHVVREAVVHGAAPGSGMELEAGSGDRYEMDVVVLCVGGGGPADSYGLSGMPGFIGDPYPVVGRLAVIDPDEPVAVIGSGLTAVDAVLALAAVGHRGPISMLSRRAVLPAVRQCPADYRLAHFTPETFRALKSMPIGEAFEIMRAELRHADVDIPALIREVTGTEVEDPVERLRRHLAAVDHPDLGLRILQRAVPDTGPDVWPILPEHDKSYLMSEHHRTIMSLCCPMPPANGHRLLALIESGQLDLPRGLREIKFVDGFQAVLADGVRDYSTVVNAVSAPTHRIPSGAGALIASLRRCGLVERHPRGGLDVERATSRLRVGGRTDDRIYALGDLAAGALFFTFGIPSLVDRAVDIVAAINTAPVSTATLVPL</sequence>
<dbReference type="AlphaFoldDB" id="A0A8J3REY5"/>
<dbReference type="InterPro" id="IPR036188">
    <property type="entry name" value="FAD/NAD-bd_sf"/>
</dbReference>
<name>A0A8J3REY5_9ACTN</name>
<gene>
    <name evidence="2" type="ORF">Mth01_47420</name>
</gene>
<feature type="domain" description="FAD-dependent urate hydroxylase HpyO/Asp monooxygenase CreE-like FAD/NAD(P)-binding" evidence="1">
    <location>
        <begin position="9"/>
        <end position="166"/>
    </location>
</feature>
<dbReference type="Proteomes" id="UP000610966">
    <property type="component" value="Unassembled WGS sequence"/>
</dbReference>
<dbReference type="SUPFAM" id="SSF51905">
    <property type="entry name" value="FAD/NAD(P)-binding domain"/>
    <property type="match status" value="1"/>
</dbReference>
<comment type="caution">
    <text evidence="2">The sequence shown here is derived from an EMBL/GenBank/DDBJ whole genome shotgun (WGS) entry which is preliminary data.</text>
</comment>
<proteinExistence type="predicted"/>
<dbReference type="InterPro" id="IPR052189">
    <property type="entry name" value="L-asp_N-monooxygenase_NS-form"/>
</dbReference>
<dbReference type="PANTHER" id="PTHR40254">
    <property type="entry name" value="BLR0577 PROTEIN"/>
    <property type="match status" value="1"/>
</dbReference>
<evidence type="ECO:0000313" key="3">
    <source>
        <dbReference type="Proteomes" id="UP000610966"/>
    </source>
</evidence>
<dbReference type="GO" id="GO:0016787">
    <property type="term" value="F:hydrolase activity"/>
    <property type="evidence" value="ECO:0007669"/>
    <property type="project" value="UniProtKB-KW"/>
</dbReference>
<evidence type="ECO:0000259" key="1">
    <source>
        <dbReference type="Pfam" id="PF13454"/>
    </source>
</evidence>
<dbReference type="RefSeq" id="WP_204018145.1">
    <property type="nucleotide sequence ID" value="NZ_BOOG01000052.1"/>
</dbReference>
<organism evidence="2 3">
    <name type="scientific">Sphaerimonospora thailandensis</name>
    <dbReference type="NCBI Taxonomy" id="795644"/>
    <lineage>
        <taxon>Bacteria</taxon>
        <taxon>Bacillati</taxon>
        <taxon>Actinomycetota</taxon>
        <taxon>Actinomycetes</taxon>
        <taxon>Streptosporangiales</taxon>
        <taxon>Streptosporangiaceae</taxon>
        <taxon>Sphaerimonospora</taxon>
    </lineage>
</organism>
<evidence type="ECO:0000313" key="2">
    <source>
        <dbReference type="EMBL" id="GIH72489.1"/>
    </source>
</evidence>
<dbReference type="InterPro" id="IPR038732">
    <property type="entry name" value="HpyO/CreE_NAD-binding"/>
</dbReference>
<reference evidence="2" key="1">
    <citation type="submission" date="2021-01" db="EMBL/GenBank/DDBJ databases">
        <title>Whole genome shotgun sequence of Sphaerimonospora thailandensis NBRC 107569.</title>
        <authorList>
            <person name="Komaki H."/>
            <person name="Tamura T."/>
        </authorList>
    </citation>
    <scope>NUCLEOTIDE SEQUENCE</scope>
    <source>
        <strain evidence="2">NBRC 107569</strain>
    </source>
</reference>
<protein>
    <submittedName>
        <fullName evidence="2">Hydroxyacylglutathione hydrolase</fullName>
    </submittedName>
</protein>
<accession>A0A8J3REY5</accession>
<dbReference type="EMBL" id="BOOG01000052">
    <property type="protein sequence ID" value="GIH72489.1"/>
    <property type="molecule type" value="Genomic_DNA"/>
</dbReference>
<keyword evidence="3" id="KW-1185">Reference proteome</keyword>
<dbReference type="PANTHER" id="PTHR40254:SF1">
    <property type="entry name" value="BLR0577 PROTEIN"/>
    <property type="match status" value="1"/>
</dbReference>
<keyword evidence="2" id="KW-0378">Hydrolase</keyword>